<dbReference type="SUPFAM" id="SSF46785">
    <property type="entry name" value="Winged helix' DNA-binding domain"/>
    <property type="match status" value="1"/>
</dbReference>
<dbReference type="GO" id="GO:0003677">
    <property type="term" value="F:DNA binding"/>
    <property type="evidence" value="ECO:0007669"/>
    <property type="project" value="UniProtKB-KW"/>
</dbReference>
<keyword evidence="3" id="KW-0547">Nucleotide-binding</keyword>
<evidence type="ECO:0000313" key="16">
    <source>
        <dbReference type="EMBL" id="TID30556.1"/>
    </source>
</evidence>
<dbReference type="Gene3D" id="3.40.50.300">
    <property type="entry name" value="P-loop containing nucleotide triphosphate hydrolases"/>
    <property type="match status" value="2"/>
</dbReference>
<feature type="compositionally biased region" description="Low complexity" evidence="13">
    <location>
        <begin position="1491"/>
        <end position="1501"/>
    </location>
</feature>
<dbReference type="InterPro" id="IPR032284">
    <property type="entry name" value="RecQ_Zn-bd"/>
</dbReference>
<dbReference type="GO" id="GO:0016787">
    <property type="term" value="F:hydrolase activity"/>
    <property type="evidence" value="ECO:0007669"/>
    <property type="project" value="UniProtKB-KW"/>
</dbReference>
<dbReference type="GO" id="GO:0031573">
    <property type="term" value="P:mitotic intra-S DNA damage checkpoint signaling"/>
    <property type="evidence" value="ECO:0007669"/>
    <property type="project" value="UniProtKB-ARBA"/>
</dbReference>
<evidence type="ECO:0000256" key="1">
    <source>
        <dbReference type="ARBA" id="ARBA00004123"/>
    </source>
</evidence>
<dbReference type="Pfam" id="PF11408">
    <property type="entry name" value="Helicase_Sgs1"/>
    <property type="match status" value="1"/>
</dbReference>
<dbReference type="Gene3D" id="1.10.10.10">
    <property type="entry name" value="Winged helix-like DNA-binding domain superfamily/Winged helix DNA-binding domain"/>
    <property type="match status" value="1"/>
</dbReference>
<comment type="similarity">
    <text evidence="2">Belongs to the helicase family. RecQ subfamily.</text>
</comment>
<evidence type="ECO:0000259" key="15">
    <source>
        <dbReference type="PROSITE" id="PS51194"/>
    </source>
</evidence>
<sequence length="1540" mass="174515">MAPTWNLQEQLSWIKTTRPYVPKNMDGIPTLTPQQREEYDRHVSISSSIANRNNTFNTSSSNSIRNSSTENIVVQQSTFPTQTIPKRSLTTNNNTSHVSQRLPQHQQNTQTNNPDRRSNDSINTSIQSNTSVSSIPTKSTSTQTRIQPAITDLLNMKRKRPTEDVNTFIDLTQDELQMNTKSKVNQKKVTKRNVISEDEDAFSDDSDVEAELAIKFSSGIEKVASLENQHVDTQNMDRLLNINETQKTTTTTLLKTTLIPSFTTETRSTKVIDLCRKQKLLIETLSTLTELLEKRVDVEISESLSELQKKQQRSQLAPQTETMKQKVAELINVLPMIDLDASEVEQENIVEYNTVELSQNQTIANTTAAATQNQIINPLLSSEHKVMESTPVNLKTIPPIDVLTDEDIENKIEELIELKEYNNNGVGSNEEERKEDKEEKEDEDDDTDIIIYNSNTTISKRGSKFDVSVLSSPLLSASTEVNDCTKARRTIIPPAPFVLDQSIIDDVEDSFNCESEGEPETRTQIRREMGDFVLDDQDSDDESASYKDASQSTNNSQSINISPVASQSFKKPESTIENLKISHSNQYNELDELESLNQSELRKLQSSDDEIEDEESVAMKSTQFEEIVDSDDLNIDNDANDDNDEIEILEAIASNEKSSNDGNQFLEDEFSDDDLFDESIMIPNEPEEFTQMNKEREIIEVSSDLDSDDDLDNYTPPTINVNVKTECDSHLTSKNDKTEVNYEILEDIEDIDNEPRYTWTNDVYRALRETFKLQSFRSNQLKAVNATLDGRDVFVLMPTGGGKSLCYQLPAMVNSGKTSGTTIVISPLISLMEDQVSHLQAKGIHAGMLNSRMNAEEKKHMFDLFFGGFQDLLYLSPEMISNSTKCKSAISSLYRNKKLARIVIDEAHCMSSWGHDFRPDYKKLSFFKEEYPDIPVMALTATANALVQSDIKMQLGLVDPLFLQQSFNRTNLLYKVIPKDKSAVERIVELINTKYRNETGIIYCHSKNSCEVTSHRLRAFNIKCDFYHAGMKPDERSSVQQKWQKGEIKVIAATIAFGMGIDKADVRYVIHLTIPRNVEGYYQETGRAGRDGKNSECVMFYSQRDARTLQTLIKRDQSLDKESKDHHLDKLQQIIQYCENKTECRRQLVLQFFNESFDRKFCNKMCDNCINYATVEVEHRDLTSLAKNCVQLVKSIERNKVPFSVFQDIIKGAKHSKIVKNGYDRLPYHGTGSAYAKTDIERVFTKLLSLNYLYEKAFAARGRHTNNYMFVTKKADALINGGDIFTLDFFKKKPISADSPVPLTKQSSFRPISEMYNAPERSTSRVFSGSGGTIPFANKGANVSFLSITDENKRMHLDQCYGRLRERRKQLATLKNFTKETTLASDTMLKDMALTLPINAVTYEKLEDFKTSQGAYFCMFKSTIEELRKERIVKFDTLDLVSSKPLLLADVSNIHELSQTATKRSRHFTDNGGRITKRPKSSNGGNKGIKKGQSQSQSQSRIKSKGKGNRKSKTGQNNSNDNDNSVYQVPVPAHAAPMRS</sequence>
<dbReference type="Pfam" id="PF16124">
    <property type="entry name" value="RecQ_Zn_bind"/>
    <property type="match status" value="1"/>
</dbReference>
<keyword evidence="5" id="KW-0347">Helicase</keyword>
<evidence type="ECO:0000256" key="6">
    <source>
        <dbReference type="ARBA" id="ARBA00022840"/>
    </source>
</evidence>
<dbReference type="InterPro" id="IPR044876">
    <property type="entry name" value="HRDC_dom_sf"/>
</dbReference>
<dbReference type="CDD" id="cd18794">
    <property type="entry name" value="SF2_C_RecQ"/>
    <property type="match status" value="1"/>
</dbReference>
<evidence type="ECO:0000256" key="11">
    <source>
        <dbReference type="ARBA" id="ARBA00034808"/>
    </source>
</evidence>
<dbReference type="InterPro" id="IPR036388">
    <property type="entry name" value="WH-like_DNA-bd_sf"/>
</dbReference>
<dbReference type="SMART" id="SM00487">
    <property type="entry name" value="DEXDc"/>
    <property type="match status" value="1"/>
</dbReference>
<reference evidence="16 17" key="1">
    <citation type="journal article" date="2019" name="Front. Genet.">
        <title>Whole-Genome Sequencing of the Opportunistic Yeast Pathogen Candida inconspicua Uncovers Its Hybrid Origin.</title>
        <authorList>
            <person name="Mixao V."/>
            <person name="Hansen A.P."/>
            <person name="Saus E."/>
            <person name="Boekhout T."/>
            <person name="Lass-Florl C."/>
            <person name="Gabaldon T."/>
        </authorList>
    </citation>
    <scope>NUCLEOTIDE SEQUENCE [LARGE SCALE GENOMIC DNA]</scope>
    <source>
        <strain evidence="16 17">CBS 180</strain>
    </source>
</reference>
<name>A0A4T0X516_9ASCO</name>
<dbReference type="GO" id="GO:0005737">
    <property type="term" value="C:cytoplasm"/>
    <property type="evidence" value="ECO:0007669"/>
    <property type="project" value="TreeGrafter"/>
</dbReference>
<dbReference type="InterPro" id="IPR001650">
    <property type="entry name" value="Helicase_C-like"/>
</dbReference>
<evidence type="ECO:0000256" key="13">
    <source>
        <dbReference type="SAM" id="MobiDB-lite"/>
    </source>
</evidence>
<feature type="region of interest" description="Disordered" evidence="13">
    <location>
        <begin position="535"/>
        <end position="570"/>
    </location>
</feature>
<feature type="region of interest" description="Disordered" evidence="13">
    <location>
        <begin position="423"/>
        <end position="446"/>
    </location>
</feature>
<dbReference type="InterPro" id="IPR018982">
    <property type="entry name" value="RQC_domain"/>
</dbReference>
<dbReference type="GO" id="GO:0031422">
    <property type="term" value="C:RecQ family helicase-topoisomerase III complex"/>
    <property type="evidence" value="ECO:0007669"/>
    <property type="project" value="UniProtKB-ARBA"/>
</dbReference>
<dbReference type="GO" id="GO:0005524">
    <property type="term" value="F:ATP binding"/>
    <property type="evidence" value="ECO:0007669"/>
    <property type="project" value="UniProtKB-KW"/>
</dbReference>
<keyword evidence="12" id="KW-0175">Coiled coil</keyword>
<comment type="subcellular location">
    <subcellularLocation>
        <location evidence="1">Nucleus</location>
    </subcellularLocation>
</comment>
<dbReference type="Gene3D" id="1.10.150.80">
    <property type="entry name" value="HRDC domain"/>
    <property type="match status" value="1"/>
</dbReference>
<evidence type="ECO:0000256" key="2">
    <source>
        <dbReference type="ARBA" id="ARBA00005446"/>
    </source>
</evidence>
<dbReference type="Pfam" id="PF00271">
    <property type="entry name" value="Helicase_C"/>
    <property type="match status" value="1"/>
</dbReference>
<feature type="domain" description="Helicase ATP-binding" evidence="14">
    <location>
        <begin position="784"/>
        <end position="961"/>
    </location>
</feature>
<feature type="compositionally biased region" description="Polar residues" evidence="13">
    <location>
        <begin position="120"/>
        <end position="146"/>
    </location>
</feature>
<feature type="domain" description="Helicase C-terminal" evidence="15">
    <location>
        <begin position="983"/>
        <end position="1132"/>
    </location>
</feature>
<dbReference type="EC" id="5.6.2.4" evidence="11"/>
<dbReference type="PROSITE" id="PS51194">
    <property type="entry name" value="HELICASE_CTER"/>
    <property type="match status" value="1"/>
</dbReference>
<feature type="compositionally biased region" description="Low complexity" evidence="13">
    <location>
        <begin position="550"/>
        <end position="562"/>
    </location>
</feature>
<dbReference type="InterPro" id="IPR011545">
    <property type="entry name" value="DEAD/DEAH_box_helicase_dom"/>
</dbReference>
<keyword evidence="9" id="KW-0539">Nucleus</keyword>
<evidence type="ECO:0000256" key="3">
    <source>
        <dbReference type="ARBA" id="ARBA00022741"/>
    </source>
</evidence>
<dbReference type="SUPFAM" id="SSF52540">
    <property type="entry name" value="P-loop containing nucleoside triphosphate hydrolases"/>
    <property type="match status" value="2"/>
</dbReference>
<evidence type="ECO:0000256" key="12">
    <source>
        <dbReference type="SAM" id="Coils"/>
    </source>
</evidence>
<keyword evidence="17" id="KW-1185">Reference proteome</keyword>
<dbReference type="PROSITE" id="PS00690">
    <property type="entry name" value="DEAH_ATP_HELICASE"/>
    <property type="match status" value="1"/>
</dbReference>
<feature type="compositionally biased region" description="Polar residues" evidence="13">
    <location>
        <begin position="76"/>
        <end position="105"/>
    </location>
</feature>
<protein>
    <recommendedName>
        <fullName evidence="11">DNA 3'-5' helicase</fullName>
        <ecNumber evidence="11">5.6.2.4</ecNumber>
    </recommendedName>
</protein>
<evidence type="ECO:0000256" key="8">
    <source>
        <dbReference type="ARBA" id="ARBA00023235"/>
    </source>
</evidence>
<evidence type="ECO:0000256" key="5">
    <source>
        <dbReference type="ARBA" id="ARBA00022806"/>
    </source>
</evidence>
<comment type="catalytic activity">
    <reaction evidence="10">
        <text>Couples ATP hydrolysis with the unwinding of duplex DNA by translocating in the 3'-5' direction.</text>
        <dbReference type="EC" id="5.6.2.4"/>
    </reaction>
</comment>
<dbReference type="SMART" id="SM00490">
    <property type="entry name" value="HELICc"/>
    <property type="match status" value="1"/>
</dbReference>
<dbReference type="GO" id="GO:0000724">
    <property type="term" value="P:double-strand break repair via homologous recombination"/>
    <property type="evidence" value="ECO:0007669"/>
    <property type="project" value="UniProtKB-ARBA"/>
</dbReference>
<dbReference type="EMBL" id="SELW01000141">
    <property type="protein sequence ID" value="TID30556.1"/>
    <property type="molecule type" value="Genomic_DNA"/>
</dbReference>
<feature type="compositionally biased region" description="Polar residues" evidence="13">
    <location>
        <begin position="1514"/>
        <end position="1527"/>
    </location>
</feature>
<feature type="coiled-coil region" evidence="12">
    <location>
        <begin position="576"/>
        <end position="610"/>
    </location>
</feature>
<dbReference type="InterPro" id="IPR004589">
    <property type="entry name" value="DNA_helicase_ATP-dep_RecQ"/>
</dbReference>
<dbReference type="SMART" id="SM00956">
    <property type="entry name" value="RQC"/>
    <property type="match status" value="1"/>
</dbReference>
<dbReference type="Pfam" id="PF00270">
    <property type="entry name" value="DEAD"/>
    <property type="match status" value="1"/>
</dbReference>
<feature type="compositionally biased region" description="Basic residues" evidence="13">
    <location>
        <begin position="1502"/>
        <end position="1513"/>
    </location>
</feature>
<evidence type="ECO:0000256" key="7">
    <source>
        <dbReference type="ARBA" id="ARBA00023125"/>
    </source>
</evidence>
<dbReference type="InterPro" id="IPR022758">
    <property type="entry name" value="Helicase_Sgs1"/>
</dbReference>
<dbReference type="GO" id="GO:0043138">
    <property type="term" value="F:3'-5' DNA helicase activity"/>
    <property type="evidence" value="ECO:0007669"/>
    <property type="project" value="UniProtKB-EC"/>
</dbReference>
<keyword evidence="6" id="KW-0067">ATP-binding</keyword>
<dbReference type="OrthoDB" id="10261556at2759"/>
<accession>A0A4T0X516</accession>
<dbReference type="InterPro" id="IPR002464">
    <property type="entry name" value="DNA/RNA_helicase_DEAH_CS"/>
</dbReference>
<dbReference type="FunFam" id="3.40.50.300:FF:000296">
    <property type="entry name" value="ATP-dependent DNA helicase RecQ"/>
    <property type="match status" value="1"/>
</dbReference>
<evidence type="ECO:0000313" key="17">
    <source>
        <dbReference type="Proteomes" id="UP000307173"/>
    </source>
</evidence>
<dbReference type="Pfam" id="PF09382">
    <property type="entry name" value="RQC"/>
    <property type="match status" value="1"/>
</dbReference>
<dbReference type="GO" id="GO:0005634">
    <property type="term" value="C:nucleus"/>
    <property type="evidence" value="ECO:0007669"/>
    <property type="project" value="UniProtKB-SubCell"/>
</dbReference>
<dbReference type="GO" id="GO:0009378">
    <property type="term" value="F:four-way junction helicase activity"/>
    <property type="evidence" value="ECO:0007669"/>
    <property type="project" value="TreeGrafter"/>
</dbReference>
<comment type="caution">
    <text evidence="16">The sequence shown here is derived from an EMBL/GenBank/DDBJ whole genome shotgun (WGS) entry which is preliminary data.</text>
</comment>
<feature type="region of interest" description="Disordered" evidence="13">
    <location>
        <begin position="76"/>
        <end position="148"/>
    </location>
</feature>
<feature type="region of interest" description="Disordered" evidence="13">
    <location>
        <begin position="1459"/>
        <end position="1540"/>
    </location>
</feature>
<dbReference type="PANTHER" id="PTHR13710">
    <property type="entry name" value="DNA HELICASE RECQ FAMILY MEMBER"/>
    <property type="match status" value="1"/>
</dbReference>
<dbReference type="InterPro" id="IPR027417">
    <property type="entry name" value="P-loop_NTPase"/>
</dbReference>
<keyword evidence="8" id="KW-0413">Isomerase</keyword>
<dbReference type="CDD" id="cd17920">
    <property type="entry name" value="DEXHc_RecQ"/>
    <property type="match status" value="1"/>
</dbReference>
<dbReference type="InterPro" id="IPR014001">
    <property type="entry name" value="Helicase_ATP-bd"/>
</dbReference>
<dbReference type="NCBIfam" id="TIGR00614">
    <property type="entry name" value="recQ_fam"/>
    <property type="match status" value="1"/>
</dbReference>
<dbReference type="Proteomes" id="UP000307173">
    <property type="component" value="Unassembled WGS sequence"/>
</dbReference>
<dbReference type="GO" id="GO:0006312">
    <property type="term" value="P:mitotic recombination"/>
    <property type="evidence" value="ECO:0007669"/>
    <property type="project" value="UniProtKB-ARBA"/>
</dbReference>
<dbReference type="InterPro" id="IPR036390">
    <property type="entry name" value="WH_DNA-bd_sf"/>
</dbReference>
<evidence type="ECO:0000256" key="9">
    <source>
        <dbReference type="ARBA" id="ARBA00023242"/>
    </source>
</evidence>
<gene>
    <name evidence="16" type="ORF">CANINC_000911</name>
</gene>
<keyword evidence="4" id="KW-0378">Hydrolase</keyword>
<dbReference type="PROSITE" id="PS51192">
    <property type="entry name" value="HELICASE_ATP_BIND_1"/>
    <property type="match status" value="1"/>
</dbReference>
<evidence type="ECO:0000256" key="4">
    <source>
        <dbReference type="ARBA" id="ARBA00022801"/>
    </source>
</evidence>
<keyword evidence="7" id="KW-0238">DNA-binding</keyword>
<proteinExistence type="inferred from homology"/>
<dbReference type="GO" id="GO:0000729">
    <property type="term" value="P:DNA double-strand break processing"/>
    <property type="evidence" value="ECO:0007669"/>
    <property type="project" value="UniProtKB-ARBA"/>
</dbReference>
<organism evidence="16 17">
    <name type="scientific">Pichia inconspicua</name>
    <dbReference type="NCBI Taxonomy" id="52247"/>
    <lineage>
        <taxon>Eukaryota</taxon>
        <taxon>Fungi</taxon>
        <taxon>Dikarya</taxon>
        <taxon>Ascomycota</taxon>
        <taxon>Saccharomycotina</taxon>
        <taxon>Pichiomycetes</taxon>
        <taxon>Pichiales</taxon>
        <taxon>Pichiaceae</taxon>
        <taxon>Pichia</taxon>
    </lineage>
</organism>
<dbReference type="PANTHER" id="PTHR13710:SF153">
    <property type="entry name" value="RECQ-LIKE DNA HELICASE BLM"/>
    <property type="match status" value="1"/>
</dbReference>
<dbReference type="GO" id="GO:0006260">
    <property type="term" value="P:DNA replication"/>
    <property type="evidence" value="ECO:0007669"/>
    <property type="project" value="InterPro"/>
</dbReference>
<dbReference type="FunFam" id="3.40.50.300:FF:000340">
    <property type="entry name" value="Bloom syndrome, RecQ helicase"/>
    <property type="match status" value="1"/>
</dbReference>
<evidence type="ECO:0000259" key="14">
    <source>
        <dbReference type="PROSITE" id="PS51192"/>
    </source>
</evidence>
<dbReference type="STRING" id="52247.A0A4T0X516"/>
<evidence type="ECO:0000256" key="10">
    <source>
        <dbReference type="ARBA" id="ARBA00034617"/>
    </source>
</evidence>